<protein>
    <submittedName>
        <fullName evidence="2">Uncharacterized protein</fullName>
    </submittedName>
</protein>
<dbReference type="AlphaFoldDB" id="A0AAV2MRB8"/>
<keyword evidence="1" id="KW-0732">Signal</keyword>
<gene>
    <name evidence="2" type="ORF">KC01_LOCUS41631</name>
</gene>
<keyword evidence="3" id="KW-1185">Reference proteome</keyword>
<evidence type="ECO:0000313" key="2">
    <source>
        <dbReference type="EMBL" id="CAL1615742.1"/>
    </source>
</evidence>
<organism evidence="2 3">
    <name type="scientific">Knipowitschia caucasica</name>
    <name type="common">Caucasian dwarf goby</name>
    <name type="synonym">Pomatoschistus caucasicus</name>
    <dbReference type="NCBI Taxonomy" id="637954"/>
    <lineage>
        <taxon>Eukaryota</taxon>
        <taxon>Metazoa</taxon>
        <taxon>Chordata</taxon>
        <taxon>Craniata</taxon>
        <taxon>Vertebrata</taxon>
        <taxon>Euteleostomi</taxon>
        <taxon>Actinopterygii</taxon>
        <taxon>Neopterygii</taxon>
        <taxon>Teleostei</taxon>
        <taxon>Neoteleostei</taxon>
        <taxon>Acanthomorphata</taxon>
        <taxon>Gobiaria</taxon>
        <taxon>Gobiiformes</taxon>
        <taxon>Gobioidei</taxon>
        <taxon>Gobiidae</taxon>
        <taxon>Gobiinae</taxon>
        <taxon>Knipowitschia</taxon>
    </lineage>
</organism>
<dbReference type="EMBL" id="OZ035831">
    <property type="protein sequence ID" value="CAL1615742.1"/>
    <property type="molecule type" value="Genomic_DNA"/>
</dbReference>
<dbReference type="Proteomes" id="UP001497482">
    <property type="component" value="Chromosome 9"/>
</dbReference>
<evidence type="ECO:0000256" key="1">
    <source>
        <dbReference type="SAM" id="SignalP"/>
    </source>
</evidence>
<feature type="chain" id="PRO_5043405004" evidence="1">
    <location>
        <begin position="20"/>
        <end position="88"/>
    </location>
</feature>
<name>A0AAV2MRB8_KNICA</name>
<sequence>MDSISRVEMLAACLLSVLGEKCFPPPAPPEMPPNTFERKQWSHTLLTAATHYLQWLQRRLPKTNIYRGDFKQKDIKWQALIKGNGFHI</sequence>
<accession>A0AAV2MRB8</accession>
<reference evidence="2 3" key="1">
    <citation type="submission" date="2024-04" db="EMBL/GenBank/DDBJ databases">
        <authorList>
            <person name="Waldvogel A.-M."/>
            <person name="Schoenle A."/>
        </authorList>
    </citation>
    <scope>NUCLEOTIDE SEQUENCE [LARGE SCALE GENOMIC DNA]</scope>
</reference>
<proteinExistence type="predicted"/>
<feature type="signal peptide" evidence="1">
    <location>
        <begin position="1"/>
        <end position="19"/>
    </location>
</feature>
<evidence type="ECO:0000313" key="3">
    <source>
        <dbReference type="Proteomes" id="UP001497482"/>
    </source>
</evidence>